<keyword evidence="9" id="KW-1185">Reference proteome</keyword>
<gene>
    <name evidence="7" type="primary">flgH</name>
    <name evidence="8" type="ORF">CKO43_25205</name>
</gene>
<keyword evidence="8" id="KW-0282">Flagellum</keyword>
<proteinExistence type="inferred from homology"/>
<dbReference type="NCBIfam" id="NF001304">
    <property type="entry name" value="PRK00249.1-4"/>
    <property type="match status" value="1"/>
</dbReference>
<evidence type="ECO:0000256" key="6">
    <source>
        <dbReference type="ARBA" id="ARBA00023237"/>
    </source>
</evidence>
<evidence type="ECO:0000256" key="3">
    <source>
        <dbReference type="ARBA" id="ARBA00022729"/>
    </source>
</evidence>
<comment type="subcellular location">
    <subcellularLocation>
        <location evidence="7">Cell outer membrane</location>
    </subcellularLocation>
    <subcellularLocation>
        <location evidence="7">Bacterial flagellum basal body</location>
    </subcellularLocation>
</comment>
<dbReference type="PANTHER" id="PTHR34933:SF1">
    <property type="entry name" value="FLAGELLAR L-RING PROTEIN"/>
    <property type="match status" value="1"/>
</dbReference>
<keyword evidence="5 7" id="KW-0975">Bacterial flagellum</keyword>
<name>A0ABS1E537_RUBGE</name>
<keyword evidence="4 7" id="KW-0472">Membrane</keyword>
<comment type="subunit">
    <text evidence="7">The basal body constitutes a major portion of the flagellar organelle and consists of four rings (L,P,S, and M) mounted on a central rod.</text>
</comment>
<comment type="similarity">
    <text evidence="2 7">Belongs to the FlgH family.</text>
</comment>
<dbReference type="Proteomes" id="UP001041814">
    <property type="component" value="Unassembled WGS sequence"/>
</dbReference>
<evidence type="ECO:0000256" key="4">
    <source>
        <dbReference type="ARBA" id="ARBA00023136"/>
    </source>
</evidence>
<reference evidence="8" key="1">
    <citation type="submission" date="2017-08" db="EMBL/GenBank/DDBJ databases">
        <authorList>
            <person name="Imhoff J.F."/>
            <person name="Rahn T."/>
            <person name="Kuenzel S."/>
            <person name="Neulinger S.C."/>
        </authorList>
    </citation>
    <scope>NUCLEOTIDE SEQUENCE</scope>
    <source>
        <strain evidence="8">IM 151</strain>
    </source>
</reference>
<dbReference type="PRINTS" id="PR01008">
    <property type="entry name" value="FLGLRINGFLGH"/>
</dbReference>
<dbReference type="HAMAP" id="MF_00415">
    <property type="entry name" value="FlgH"/>
    <property type="match status" value="1"/>
</dbReference>
<keyword evidence="6 7" id="KW-0998">Cell outer membrane</keyword>
<reference evidence="8" key="2">
    <citation type="journal article" date="2020" name="Microorganisms">
        <title>Osmotic Adaptation and Compatible Solute Biosynthesis of Phototrophic Bacteria as Revealed from Genome Analyses.</title>
        <authorList>
            <person name="Imhoff J.F."/>
            <person name="Rahn T."/>
            <person name="Kunzel S."/>
            <person name="Keller A."/>
            <person name="Neulinger S.C."/>
        </authorList>
    </citation>
    <scope>NUCLEOTIDE SEQUENCE</scope>
    <source>
        <strain evidence="8">IM 151</strain>
    </source>
</reference>
<dbReference type="Pfam" id="PF02107">
    <property type="entry name" value="FlgH"/>
    <property type="match status" value="1"/>
</dbReference>
<evidence type="ECO:0000313" key="9">
    <source>
        <dbReference type="Proteomes" id="UP001041814"/>
    </source>
</evidence>
<sequence length="185" mass="19588">MPAAVRARGQGGGVFVADAAWTLHSDTRAFRVGDVLTVGLDETTQASKTADTQYAKDSSVSVSPLVIGGKSKKTGIELGADRSFSGSATSTQQNALSGSITVVVHEVMGNGLLRVAGEKSLYLNQGEEFVRLAGYVRAADIDTDNRVSSQRIANARIVYSGRGDLADANNAGWLSRFFNSPWMPF</sequence>
<evidence type="ECO:0000256" key="2">
    <source>
        <dbReference type="ARBA" id="ARBA00006929"/>
    </source>
</evidence>
<evidence type="ECO:0000313" key="8">
    <source>
        <dbReference type="EMBL" id="MBK1716040.1"/>
    </source>
</evidence>
<keyword evidence="3" id="KW-0732">Signal</keyword>
<dbReference type="InterPro" id="IPR000527">
    <property type="entry name" value="Flag_Lring"/>
</dbReference>
<accession>A0ABS1E537</accession>
<dbReference type="EMBL" id="NRRU01000234">
    <property type="protein sequence ID" value="MBK1716040.1"/>
    <property type="molecule type" value="Genomic_DNA"/>
</dbReference>
<comment type="function">
    <text evidence="1 7">Assembles around the rod to form the L-ring and probably protects the motor/basal body from shearing forces during rotation.</text>
</comment>
<keyword evidence="8" id="KW-0969">Cilium</keyword>
<evidence type="ECO:0000256" key="1">
    <source>
        <dbReference type="ARBA" id="ARBA00002591"/>
    </source>
</evidence>
<evidence type="ECO:0000256" key="7">
    <source>
        <dbReference type="HAMAP-Rule" id="MF_00415"/>
    </source>
</evidence>
<comment type="caution">
    <text evidence="8">The sequence shown here is derived from an EMBL/GenBank/DDBJ whole genome shotgun (WGS) entry which is preliminary data.</text>
</comment>
<evidence type="ECO:0000256" key="5">
    <source>
        <dbReference type="ARBA" id="ARBA00023143"/>
    </source>
</evidence>
<protein>
    <recommendedName>
        <fullName evidence="7">Flagellar L-ring protein</fullName>
    </recommendedName>
    <alternativeName>
        <fullName evidence="7">Basal body L-ring protein</fullName>
    </alternativeName>
</protein>
<organism evidence="8 9">
    <name type="scientific">Rubrivivax gelatinosus</name>
    <name type="common">Rhodocyclus gelatinosus</name>
    <name type="synonym">Rhodopseudomonas gelatinosa</name>
    <dbReference type="NCBI Taxonomy" id="28068"/>
    <lineage>
        <taxon>Bacteria</taxon>
        <taxon>Pseudomonadati</taxon>
        <taxon>Pseudomonadota</taxon>
        <taxon>Betaproteobacteria</taxon>
        <taxon>Burkholderiales</taxon>
        <taxon>Sphaerotilaceae</taxon>
        <taxon>Rubrivivax</taxon>
    </lineage>
</organism>
<dbReference type="PANTHER" id="PTHR34933">
    <property type="entry name" value="FLAGELLAR L-RING PROTEIN"/>
    <property type="match status" value="1"/>
</dbReference>
<keyword evidence="8" id="KW-0966">Cell projection</keyword>